<proteinExistence type="inferred from homology"/>
<dbReference type="PANTHER" id="PTHR34598:SF3">
    <property type="entry name" value="OXIDOREDUCTASE AN1597"/>
    <property type="match status" value="1"/>
</dbReference>
<dbReference type="EMBL" id="BLZA01000046">
    <property type="protein sequence ID" value="GHJ89543.1"/>
    <property type="molecule type" value="Genomic_DNA"/>
</dbReference>
<dbReference type="AlphaFoldDB" id="A0A8H3YHN7"/>
<evidence type="ECO:0000313" key="2">
    <source>
        <dbReference type="EMBL" id="GHJ89543.1"/>
    </source>
</evidence>
<evidence type="ECO:0000256" key="1">
    <source>
        <dbReference type="ARBA" id="ARBA00023604"/>
    </source>
</evidence>
<sequence length="306" mass="35483">MHRIYRSPLLQLQQASLDLSRLSVTRRITTTVNYLAPIEKLVPPVQPFRYAYPPPKGVPEHNEVLEPHQVEVHNIRQRLSDFELDQSGFTAWLDTPTSFSEWNDDKAIRSRYYEETIQLIKDKLGATRVIIFDHTIRRRNPDTDDSPDTLGKRQPVYRVHVDQTPSAGEARIRLHMGSEEAKKLLRTRAQILNIWRPTRGPVLDAPLGLIDVRSVKQADYSIGRIFYRDREGSTFLVHHNPHHKWYYLSKMMPDEVVIIKCYDNKLPNIVAPHSGFITPPPSGVSLLPRHSIEVRCLVFYENEKVL</sequence>
<dbReference type="PANTHER" id="PTHR34598">
    <property type="entry name" value="BLL6449 PROTEIN"/>
    <property type="match status" value="1"/>
</dbReference>
<dbReference type="OrthoDB" id="412788at2759"/>
<name>A0A8H3YHN7_9TREE</name>
<organism evidence="2 3">
    <name type="scientific">Naganishia liquefaciens</name>
    <dbReference type="NCBI Taxonomy" id="104408"/>
    <lineage>
        <taxon>Eukaryota</taxon>
        <taxon>Fungi</taxon>
        <taxon>Dikarya</taxon>
        <taxon>Basidiomycota</taxon>
        <taxon>Agaricomycotina</taxon>
        <taxon>Tremellomycetes</taxon>
        <taxon>Filobasidiales</taxon>
        <taxon>Filobasidiaceae</taxon>
        <taxon>Naganishia</taxon>
    </lineage>
</organism>
<dbReference type="NCBIfam" id="NF041278">
    <property type="entry name" value="CmcJ_NvfI_EfuI"/>
    <property type="match status" value="1"/>
</dbReference>
<protein>
    <recommendedName>
        <fullName evidence="4">Methyltransferase</fullName>
    </recommendedName>
</protein>
<keyword evidence="3" id="KW-1185">Reference proteome</keyword>
<evidence type="ECO:0008006" key="4">
    <source>
        <dbReference type="Google" id="ProtNLM"/>
    </source>
</evidence>
<dbReference type="InterPro" id="IPR044053">
    <property type="entry name" value="AsaB-like"/>
</dbReference>
<dbReference type="Proteomes" id="UP000620104">
    <property type="component" value="Unassembled WGS sequence"/>
</dbReference>
<gene>
    <name evidence="2" type="ORF">NliqN6_5945</name>
</gene>
<comment type="caution">
    <text evidence="2">The sequence shown here is derived from an EMBL/GenBank/DDBJ whole genome shotgun (WGS) entry which is preliminary data.</text>
</comment>
<accession>A0A8H3YHN7</accession>
<reference evidence="2" key="1">
    <citation type="submission" date="2020-07" db="EMBL/GenBank/DDBJ databases">
        <title>Draft Genome Sequence of a Deep-Sea Yeast, Naganishia (Cryptococcus) liquefaciens strain N6.</title>
        <authorList>
            <person name="Han Y.W."/>
            <person name="Kajitani R."/>
            <person name="Morimoto H."/>
            <person name="Parhat M."/>
            <person name="Tsubouchi H."/>
            <person name="Bakenova O."/>
            <person name="Ogata M."/>
            <person name="Argunhan B."/>
            <person name="Aoki R."/>
            <person name="Kajiwara S."/>
            <person name="Itoh T."/>
            <person name="Iwasaki H."/>
        </authorList>
    </citation>
    <scope>NUCLEOTIDE SEQUENCE</scope>
    <source>
        <strain evidence="2">N6</strain>
    </source>
</reference>
<dbReference type="GO" id="GO:0016491">
    <property type="term" value="F:oxidoreductase activity"/>
    <property type="evidence" value="ECO:0007669"/>
    <property type="project" value="InterPro"/>
</dbReference>
<comment type="similarity">
    <text evidence="1">Belongs to the asaB hydroxylase/desaturase family.</text>
</comment>
<evidence type="ECO:0000313" key="3">
    <source>
        <dbReference type="Proteomes" id="UP000620104"/>
    </source>
</evidence>